<organism evidence="2">
    <name type="scientific">Barrevirus sp</name>
    <dbReference type="NCBI Taxonomy" id="2487763"/>
    <lineage>
        <taxon>Viruses</taxon>
        <taxon>Varidnaviria</taxon>
        <taxon>Bamfordvirae</taxon>
        <taxon>Nucleocytoviricota</taxon>
        <taxon>Megaviricetes</taxon>
        <taxon>Imitervirales</taxon>
        <taxon>Mimiviridae</taxon>
        <taxon>Klosneuvirinae</taxon>
    </lineage>
</organism>
<name>A0A3G4ZPX5_9VIRU</name>
<proteinExistence type="predicted"/>
<dbReference type="NCBIfam" id="TIGR03033">
    <property type="entry name" value="phage_rel_nuc"/>
    <property type="match status" value="1"/>
</dbReference>
<sequence length="708" mass="83288">MSKLLNYDKKIQKIIEDDHDGLFYDNEEITDVLNNIVEQVTKIKTEKELIANSLTFFVYKSEKKGKYYLNIKKQIQKKDYHETLLLTLMTKEEEEEEVEEKDLEELEREIFNREEPEEIEEIKDDEEEEDEEDDGILYVYPSNPEFTPSKKYYFEPKGTQWVHDKQVDDKITEREVKLSKQFDILRAIILPEQRSAKWFEMRDEKITASDGGTVLDVNPHEQQYKFILKKTIGLPFISNEFVYHGKKLEEIAILIYEYRMNIKCEAFGLIGHPKYKFLGASPDSIAGKYKLNGQHKSKYIGRMLEIKCPFVRKIKMDGPIIDHICPIYYWVQVQLQLECCDLEECDFWQCEIREYESREEFIADTMVSEPFRSKEWKMEKGCLIQLLPKEKMQQINDGDYNKVVWDDAFFIYPPRIEMTPYDCDLWIAQTMADLPKKPEYDKYFFDKVIYWKIVVSKNVVINRDRKWFADSLPLFEKMWSYVQFFRKNKDKLDLLIKYIDSRPRKKNKDIMGIVEKIYNVSDPDYKTIIKNINDNIVLMLNNRGFKEDADSDEYMFVNTTEVKVEPKRLAKVTGFQKQGKGTQDDDDDGYMFAEAPKKSVTVAPKKIIPQKKQDDDDYMFSDAPKSVSNTLVKKPTTNTVIKKPSINSTITAMKKPTITSATNATIKKPTVASVNSTVAKKPTTTFVKKPYVKSQNVPKNDEDDYLFV</sequence>
<dbReference type="InterPro" id="IPR019080">
    <property type="entry name" value="YqaJ_viral_recombinase"/>
</dbReference>
<gene>
    <name evidence="2" type="ORF">Barrevirus5_9</name>
</gene>
<protein>
    <submittedName>
        <fullName evidence="2">YqaJ-like viral recombinase domain</fullName>
    </submittedName>
</protein>
<accession>A0A3G4ZPX5</accession>
<dbReference type="InterPro" id="IPR011335">
    <property type="entry name" value="Restrct_endonuc-II-like"/>
</dbReference>
<dbReference type="InterPro" id="IPR011604">
    <property type="entry name" value="PDDEXK-like_dom_sf"/>
</dbReference>
<reference evidence="2" key="1">
    <citation type="submission" date="2018-10" db="EMBL/GenBank/DDBJ databases">
        <title>Hidden diversity of soil giant viruses.</title>
        <authorList>
            <person name="Schulz F."/>
            <person name="Alteio L."/>
            <person name="Goudeau D."/>
            <person name="Ryan E.M."/>
            <person name="Malmstrom R.R."/>
            <person name="Blanchard J."/>
            <person name="Woyke T."/>
        </authorList>
    </citation>
    <scope>NUCLEOTIDE SEQUENCE</scope>
    <source>
        <strain evidence="2">BAV1</strain>
    </source>
</reference>
<dbReference type="InterPro" id="IPR051703">
    <property type="entry name" value="NF-kappa-B_Signaling_Reg"/>
</dbReference>
<dbReference type="InterPro" id="IPR017482">
    <property type="entry name" value="Lambda-type_endonuclease"/>
</dbReference>
<dbReference type="Gene3D" id="3.90.320.10">
    <property type="match status" value="1"/>
</dbReference>
<dbReference type="PANTHER" id="PTHR46609">
    <property type="entry name" value="EXONUCLEASE, PHAGE-TYPE/RECB, C-TERMINAL DOMAIN-CONTAINING PROTEIN"/>
    <property type="match status" value="1"/>
</dbReference>
<dbReference type="Pfam" id="PF09588">
    <property type="entry name" value="YqaJ"/>
    <property type="match status" value="1"/>
</dbReference>
<dbReference type="CDD" id="cd22343">
    <property type="entry name" value="PDDEXK_lambda_exonuclease-like"/>
    <property type="match status" value="1"/>
</dbReference>
<dbReference type="SUPFAM" id="SSF52980">
    <property type="entry name" value="Restriction endonuclease-like"/>
    <property type="match status" value="1"/>
</dbReference>
<feature type="domain" description="YqaJ viral recombinase" evidence="1">
    <location>
        <begin position="197"/>
        <end position="341"/>
    </location>
</feature>
<evidence type="ECO:0000259" key="1">
    <source>
        <dbReference type="Pfam" id="PF09588"/>
    </source>
</evidence>
<evidence type="ECO:0000313" key="2">
    <source>
        <dbReference type="EMBL" id="AYV76950.1"/>
    </source>
</evidence>
<dbReference type="EMBL" id="MK072002">
    <property type="protein sequence ID" value="AYV76950.1"/>
    <property type="molecule type" value="Genomic_DNA"/>
</dbReference>
<dbReference type="PANTHER" id="PTHR46609:SF6">
    <property type="entry name" value="EXONUCLEASE, PHAGE-TYPE_RECB, C-TERMINAL DOMAIN-CONTAINING PROTEIN-RELATED"/>
    <property type="match status" value="1"/>
</dbReference>